<dbReference type="GO" id="GO:0050310">
    <property type="term" value="F:sulfite dehydrogenase activity"/>
    <property type="evidence" value="ECO:0007669"/>
    <property type="project" value="UniProtKB-EC"/>
</dbReference>
<dbReference type="PANTHER" id="PTHR19372">
    <property type="entry name" value="SULFITE REDUCTASE"/>
    <property type="match status" value="1"/>
</dbReference>
<dbReference type="Gene3D" id="3.90.420.10">
    <property type="entry name" value="Oxidoreductase, molybdopterin-binding domain"/>
    <property type="match status" value="1"/>
</dbReference>
<evidence type="ECO:0000256" key="4">
    <source>
        <dbReference type="ARBA" id="ARBA00023002"/>
    </source>
</evidence>
<protein>
    <submittedName>
        <fullName evidence="7">Sulfite dehydrogenase</fullName>
        <ecNumber evidence="7">1.8.2.1</ecNumber>
    </submittedName>
</protein>
<accession>A0A4R5LU96</accession>
<feature type="domain" description="Oxidoreductase molybdopterin-binding" evidence="5">
    <location>
        <begin position="113"/>
        <end position="275"/>
    </location>
</feature>
<dbReference type="InterPro" id="IPR000572">
    <property type="entry name" value="OxRdtase_Mopterin-bd_dom"/>
</dbReference>
<reference evidence="7 8" key="1">
    <citation type="submission" date="2019-03" db="EMBL/GenBank/DDBJ databases">
        <title>Seongchinamella monodicae gen. nov., sp. nov., a novel member of the Gammaproteobacteria isolated from a tidal mudflat of beach.</title>
        <authorList>
            <person name="Yang H.G."/>
            <person name="Kang J.W."/>
            <person name="Lee S.D."/>
        </authorList>
    </citation>
    <scope>NUCLEOTIDE SEQUENCE [LARGE SCALE GENOMIC DNA]</scope>
    <source>
        <strain evidence="7 8">GH4-78</strain>
    </source>
</reference>
<evidence type="ECO:0000256" key="2">
    <source>
        <dbReference type="ARBA" id="ARBA00022505"/>
    </source>
</evidence>
<evidence type="ECO:0000259" key="5">
    <source>
        <dbReference type="Pfam" id="PF00174"/>
    </source>
</evidence>
<comment type="cofactor">
    <cofactor evidence="1">
        <name>Mo-molybdopterin</name>
        <dbReference type="ChEBI" id="CHEBI:71302"/>
    </cofactor>
</comment>
<evidence type="ECO:0000313" key="8">
    <source>
        <dbReference type="Proteomes" id="UP000295554"/>
    </source>
</evidence>
<dbReference type="GO" id="GO:0006790">
    <property type="term" value="P:sulfur compound metabolic process"/>
    <property type="evidence" value="ECO:0007669"/>
    <property type="project" value="TreeGrafter"/>
</dbReference>
<feature type="domain" description="Moybdenum cofactor oxidoreductase dimerisation" evidence="6">
    <location>
        <begin position="300"/>
        <end position="411"/>
    </location>
</feature>
<keyword evidence="8" id="KW-1185">Reference proteome</keyword>
<gene>
    <name evidence="7" type="primary">soxC</name>
    <name evidence="7" type="ORF">E2F43_01465</name>
</gene>
<proteinExistence type="predicted"/>
<dbReference type="EMBL" id="SMSE01000001">
    <property type="protein sequence ID" value="TDG14940.1"/>
    <property type="molecule type" value="Genomic_DNA"/>
</dbReference>
<comment type="caution">
    <text evidence="7">The sequence shown here is derived from an EMBL/GenBank/DDBJ whole genome shotgun (WGS) entry which is preliminary data.</text>
</comment>
<evidence type="ECO:0000256" key="1">
    <source>
        <dbReference type="ARBA" id="ARBA00001924"/>
    </source>
</evidence>
<dbReference type="Proteomes" id="UP000295554">
    <property type="component" value="Unassembled WGS sequence"/>
</dbReference>
<dbReference type="GO" id="GO:0008482">
    <property type="term" value="F:sulfite oxidase activity"/>
    <property type="evidence" value="ECO:0007669"/>
    <property type="project" value="TreeGrafter"/>
</dbReference>
<dbReference type="PRINTS" id="PR00407">
    <property type="entry name" value="EUMOPTERIN"/>
</dbReference>
<keyword evidence="4 7" id="KW-0560">Oxidoreductase</keyword>
<dbReference type="SUPFAM" id="SSF56524">
    <property type="entry name" value="Oxidoreductase molybdopterin-binding domain"/>
    <property type="match status" value="1"/>
</dbReference>
<sequence length="426" mass="46432">MRDNEAKALELPNTNGLLHRRVFLKGGAAIASIPFLAAGVSAEDRSAPDLVPEWTREPGAGMSPYGDRSHHEADVQRNVVSQPGTVGSGASRTPLQSLEGMITPNSLHFERHHNGVPEIDPKRHQLLIHGMVKRPLTFDLDNLGRYPMVSKMLFIECSGNSAALLAENPVQASVGELHGLVSCANWAGIPLSSLFEEAGVDPAAHWVIAEGADAALMSRSIPLEKIMDDGLLALYQNGERLRPENGYPMRLLLPGWEGNMSVKWLRRLKVVSEPAMTKDETSKYSDVRPDGKSLLFTFPMGVKSVITSPSAGMALRDKGIYQITGLAWSGSGRIQRVEVSADGGATWSEAALDSPVLPKAMTRFRMGWNWSGGPAVLQSRAIDETGAVQPSREAWLAERGRNAVYHYNAIQSWQILQNGDVRNVYV</sequence>
<dbReference type="Pfam" id="PF00174">
    <property type="entry name" value="Oxidored_molyb"/>
    <property type="match status" value="1"/>
</dbReference>
<dbReference type="PANTHER" id="PTHR19372:SF7">
    <property type="entry name" value="SULFITE OXIDASE, MITOCHONDRIAL"/>
    <property type="match status" value="1"/>
</dbReference>
<dbReference type="InterPro" id="IPR030835">
    <property type="entry name" value="Sulfite_DH_SoxC"/>
</dbReference>
<name>A0A4R5LU96_9GAMM</name>
<evidence type="ECO:0000313" key="7">
    <source>
        <dbReference type="EMBL" id="TDG14940.1"/>
    </source>
</evidence>
<keyword evidence="3" id="KW-0479">Metal-binding</keyword>
<dbReference type="EC" id="1.8.2.1" evidence="7"/>
<dbReference type="Pfam" id="PF03404">
    <property type="entry name" value="Mo-co_dimer"/>
    <property type="match status" value="1"/>
</dbReference>
<dbReference type="InterPro" id="IPR014756">
    <property type="entry name" value="Ig_E-set"/>
</dbReference>
<dbReference type="GO" id="GO:0020037">
    <property type="term" value="F:heme binding"/>
    <property type="evidence" value="ECO:0007669"/>
    <property type="project" value="TreeGrafter"/>
</dbReference>
<dbReference type="InterPro" id="IPR036374">
    <property type="entry name" value="OxRdtase_Mopterin-bd_sf"/>
</dbReference>
<dbReference type="InterPro" id="IPR008335">
    <property type="entry name" value="Mopterin_OxRdtase_euk"/>
</dbReference>
<dbReference type="FunFam" id="2.60.40.650:FF:000004">
    <property type="entry name" value="Sulfite oxidase, putative"/>
    <property type="match status" value="1"/>
</dbReference>
<dbReference type="GO" id="GO:0030151">
    <property type="term" value="F:molybdenum ion binding"/>
    <property type="evidence" value="ECO:0007669"/>
    <property type="project" value="InterPro"/>
</dbReference>
<dbReference type="FunFam" id="3.90.420.10:FF:000006">
    <property type="entry name" value="Sulfur dehydrogenase subunit SoxC"/>
    <property type="match status" value="1"/>
</dbReference>
<evidence type="ECO:0000256" key="3">
    <source>
        <dbReference type="ARBA" id="ARBA00022723"/>
    </source>
</evidence>
<dbReference type="NCBIfam" id="TIGR04555">
    <property type="entry name" value="sulfite_DH_soxC"/>
    <property type="match status" value="1"/>
</dbReference>
<evidence type="ECO:0000259" key="6">
    <source>
        <dbReference type="Pfam" id="PF03404"/>
    </source>
</evidence>
<dbReference type="Gene3D" id="2.60.40.650">
    <property type="match status" value="1"/>
</dbReference>
<organism evidence="7 8">
    <name type="scientific">Seongchinamella unica</name>
    <dbReference type="NCBI Taxonomy" id="2547392"/>
    <lineage>
        <taxon>Bacteria</taxon>
        <taxon>Pseudomonadati</taxon>
        <taxon>Pseudomonadota</taxon>
        <taxon>Gammaproteobacteria</taxon>
        <taxon>Cellvibrionales</taxon>
        <taxon>Halieaceae</taxon>
        <taxon>Seongchinamella</taxon>
    </lineage>
</organism>
<dbReference type="OrthoDB" id="9795587at2"/>
<dbReference type="AlphaFoldDB" id="A0A4R5LU96"/>
<keyword evidence="2" id="KW-0500">Molybdenum</keyword>
<dbReference type="GO" id="GO:0043546">
    <property type="term" value="F:molybdopterin cofactor binding"/>
    <property type="evidence" value="ECO:0007669"/>
    <property type="project" value="TreeGrafter"/>
</dbReference>
<dbReference type="SUPFAM" id="SSF81296">
    <property type="entry name" value="E set domains"/>
    <property type="match status" value="1"/>
</dbReference>
<dbReference type="InterPro" id="IPR005066">
    <property type="entry name" value="MoCF_OxRdtse_dimer"/>
</dbReference>
<dbReference type="RefSeq" id="WP_133209105.1">
    <property type="nucleotide sequence ID" value="NZ_SMSE01000001.1"/>
</dbReference>